<gene>
    <name evidence="2" type="ORF">PF011_g23040</name>
</gene>
<protein>
    <recommendedName>
        <fullName evidence="1">Integrase catalytic domain-containing protein</fullName>
    </recommendedName>
</protein>
<dbReference type="InterPro" id="IPR050951">
    <property type="entry name" value="Retrovirus_Pol_polyprotein"/>
</dbReference>
<reference evidence="2 3" key="1">
    <citation type="submission" date="2018-09" db="EMBL/GenBank/DDBJ databases">
        <title>Genomic investigation of the strawberry pathogen Phytophthora fragariae indicates pathogenicity is determined by transcriptional variation in three key races.</title>
        <authorList>
            <person name="Adams T.M."/>
            <person name="Armitage A.D."/>
            <person name="Sobczyk M.K."/>
            <person name="Bates H.J."/>
            <person name="Dunwell J.M."/>
            <person name="Nellist C.F."/>
            <person name="Harrison R.J."/>
        </authorList>
    </citation>
    <scope>NUCLEOTIDE SEQUENCE [LARGE SCALE GENOMIC DNA]</scope>
    <source>
        <strain evidence="2 3">SCRP245</strain>
    </source>
</reference>
<dbReference type="PANTHER" id="PTHR37984">
    <property type="entry name" value="PROTEIN CBG26694"/>
    <property type="match status" value="1"/>
</dbReference>
<dbReference type="PANTHER" id="PTHR37984:SF5">
    <property type="entry name" value="PROTEIN NYNRIN-LIKE"/>
    <property type="match status" value="1"/>
</dbReference>
<dbReference type="EMBL" id="QXFW01002397">
    <property type="protein sequence ID" value="KAE8978956.1"/>
    <property type="molecule type" value="Genomic_DNA"/>
</dbReference>
<evidence type="ECO:0000259" key="1">
    <source>
        <dbReference type="PROSITE" id="PS50994"/>
    </source>
</evidence>
<evidence type="ECO:0000313" key="3">
    <source>
        <dbReference type="Proteomes" id="UP000460718"/>
    </source>
</evidence>
<dbReference type="PROSITE" id="PS50994">
    <property type="entry name" value="INTEGRASE"/>
    <property type="match status" value="1"/>
</dbReference>
<dbReference type="Gene3D" id="3.30.420.10">
    <property type="entry name" value="Ribonuclease H-like superfamily/Ribonuclease H"/>
    <property type="match status" value="1"/>
</dbReference>
<accession>A0A6A3I7Y7</accession>
<organism evidence="2 3">
    <name type="scientific">Phytophthora fragariae</name>
    <dbReference type="NCBI Taxonomy" id="53985"/>
    <lineage>
        <taxon>Eukaryota</taxon>
        <taxon>Sar</taxon>
        <taxon>Stramenopiles</taxon>
        <taxon>Oomycota</taxon>
        <taxon>Peronosporomycetes</taxon>
        <taxon>Peronosporales</taxon>
        <taxon>Peronosporaceae</taxon>
        <taxon>Phytophthora</taxon>
    </lineage>
</organism>
<dbReference type="InterPro" id="IPR036397">
    <property type="entry name" value="RNaseH_sf"/>
</dbReference>
<feature type="domain" description="Integrase catalytic" evidence="1">
    <location>
        <begin position="1"/>
        <end position="84"/>
    </location>
</feature>
<name>A0A6A3I7Y7_9STRA</name>
<evidence type="ECO:0000313" key="2">
    <source>
        <dbReference type="EMBL" id="KAE8978956.1"/>
    </source>
</evidence>
<dbReference type="AlphaFoldDB" id="A0A6A3I7Y7"/>
<dbReference type="GO" id="GO:0015074">
    <property type="term" value="P:DNA integration"/>
    <property type="evidence" value="ECO:0007669"/>
    <property type="project" value="InterPro"/>
</dbReference>
<dbReference type="Proteomes" id="UP000460718">
    <property type="component" value="Unassembled WGS sequence"/>
</dbReference>
<comment type="caution">
    <text evidence="2">The sequence shown here is derived from an EMBL/GenBank/DDBJ whole genome shotgun (WGS) entry which is preliminary data.</text>
</comment>
<dbReference type="SUPFAM" id="SSF53098">
    <property type="entry name" value="Ribonuclease H-like"/>
    <property type="match status" value="1"/>
</dbReference>
<sequence length="132" mass="15713">MSDFFRAFNQLMGQRQRATFAYRPQANGSAERMVQTITRAIKMYVEDEHQRDWDEYAERLTYPLNTAYDRVRKETPFFLVHGWDPRSTIEASLSVGNTQRHDVQPRRWRFHIQKHYLHARAQAADLLKDAIA</sequence>
<dbReference type="GO" id="GO:0003676">
    <property type="term" value="F:nucleic acid binding"/>
    <property type="evidence" value="ECO:0007669"/>
    <property type="project" value="InterPro"/>
</dbReference>
<dbReference type="InterPro" id="IPR001584">
    <property type="entry name" value="Integrase_cat-core"/>
</dbReference>
<proteinExistence type="predicted"/>
<dbReference type="InterPro" id="IPR012337">
    <property type="entry name" value="RNaseH-like_sf"/>
</dbReference>